<accession>A0ACB9ZGD8</accession>
<evidence type="ECO:0000313" key="1">
    <source>
        <dbReference type="EMBL" id="KAI4870028.1"/>
    </source>
</evidence>
<keyword evidence="1" id="KW-0378">Hydrolase</keyword>
<evidence type="ECO:0000313" key="2">
    <source>
        <dbReference type="Proteomes" id="UP001497700"/>
    </source>
</evidence>
<dbReference type="Proteomes" id="UP001497700">
    <property type="component" value="Unassembled WGS sequence"/>
</dbReference>
<reference evidence="1 2" key="1">
    <citation type="journal article" date="2022" name="New Phytol.">
        <title>Ecological generalism drives hyperdiversity of secondary metabolite gene clusters in xylarialean endophytes.</title>
        <authorList>
            <person name="Franco M.E.E."/>
            <person name="Wisecaver J.H."/>
            <person name="Arnold A.E."/>
            <person name="Ju Y.M."/>
            <person name="Slot J.C."/>
            <person name="Ahrendt S."/>
            <person name="Moore L.P."/>
            <person name="Eastman K.E."/>
            <person name="Scott K."/>
            <person name="Konkel Z."/>
            <person name="Mondo S.J."/>
            <person name="Kuo A."/>
            <person name="Hayes R.D."/>
            <person name="Haridas S."/>
            <person name="Andreopoulos B."/>
            <person name="Riley R."/>
            <person name="LaButti K."/>
            <person name="Pangilinan J."/>
            <person name="Lipzen A."/>
            <person name="Amirebrahimi M."/>
            <person name="Yan J."/>
            <person name="Adam C."/>
            <person name="Keymanesh K."/>
            <person name="Ng V."/>
            <person name="Louie K."/>
            <person name="Northen T."/>
            <person name="Drula E."/>
            <person name="Henrissat B."/>
            <person name="Hsieh H.M."/>
            <person name="Youens-Clark K."/>
            <person name="Lutzoni F."/>
            <person name="Miadlikowska J."/>
            <person name="Eastwood D.C."/>
            <person name="Hamelin R.C."/>
            <person name="Grigoriev I.V."/>
            <person name="U'Ren J.M."/>
        </authorList>
    </citation>
    <scope>NUCLEOTIDE SEQUENCE [LARGE SCALE GENOMIC DNA]</scope>
    <source>
        <strain evidence="1 2">CBS 119005</strain>
    </source>
</reference>
<sequence>MFRSSLRHVRLGNQARRQLSTFTSRQIRSQSLIASHQGWPQVELRLNSLRQVATRFYSQESAAERPRQVTEDSPASLNQVTRFEDLTKLGVNHHIVKAITEDMKYDVMTEVQSLTINPALKGTDLVAQARTGTGKTLGFLVPVFQRVLTANHELAYPKTRRAASSDDIRAIILSPTRELAEQIGVEARKLAKHTGIIVQTAVGGTKKRESLHKMQREGCTVLVATPGRLHDLLTDPYASVAAPNLQAFVLDEADRMLDVGFSEAIRDIQDQLPRISDVDRQTLLFSATIPRDVVHLAKTMVKTDNFEFVQTISPDETPTHERVPQNLVAVASYENWFPTIVEIAEIAMQRAREDREALPFKAIIFFSNTATVEFANSVFRQTRLGNEVPIFDIHSKLSQQQRTRSADAFRRAKSGILISSDVTARGMDFPNVSHVIQVGLPPDRDQYIHRVGRTGRAGAAGEGWLLLAEDEISEARMRLRDLPIKPNHIIESAKHRVGSEEPSEKVAQYFNEVSAAYSRVPRRAFRAVYNALLGQRFGRRLQASDVVLLLNNWCIKGLGWSADETPAIPAHSARNRGLSGIPGLRYGQDEDNEPEEFGSRFGGDRRSSGRGDNSFGSRGGDRFGSGGGNRFGSGGGDRFGSRGGDRGGSGGGGRFGSRGGDRGGSRGGNRFGSGGGDRFGSRGGDRGGDRFGSRDNYRSRDAPESSF</sequence>
<gene>
    <name evidence="1" type="ORF">F4820DRAFT_404861</name>
</gene>
<keyword evidence="1" id="KW-0547">Nucleotide-binding</keyword>
<protein>
    <submittedName>
        <fullName evidence="1">ATP-dependent RNA helicase mss116</fullName>
    </submittedName>
</protein>
<proteinExistence type="predicted"/>
<keyword evidence="1" id="KW-0347">Helicase</keyword>
<comment type="caution">
    <text evidence="1">The sequence shown here is derived from an EMBL/GenBank/DDBJ whole genome shotgun (WGS) entry which is preliminary data.</text>
</comment>
<dbReference type="EMBL" id="MU393426">
    <property type="protein sequence ID" value="KAI4870028.1"/>
    <property type="molecule type" value="Genomic_DNA"/>
</dbReference>
<organism evidence="1 2">
    <name type="scientific">Hypoxylon rubiginosum</name>
    <dbReference type="NCBI Taxonomy" id="110542"/>
    <lineage>
        <taxon>Eukaryota</taxon>
        <taxon>Fungi</taxon>
        <taxon>Dikarya</taxon>
        <taxon>Ascomycota</taxon>
        <taxon>Pezizomycotina</taxon>
        <taxon>Sordariomycetes</taxon>
        <taxon>Xylariomycetidae</taxon>
        <taxon>Xylariales</taxon>
        <taxon>Hypoxylaceae</taxon>
        <taxon>Hypoxylon</taxon>
    </lineage>
</organism>
<keyword evidence="2" id="KW-1185">Reference proteome</keyword>
<keyword evidence="1" id="KW-0067">ATP-binding</keyword>
<name>A0ACB9ZGD8_9PEZI</name>